<keyword evidence="3" id="KW-1185">Reference proteome</keyword>
<feature type="domain" description="ATPase BadF/BadG/BcrA/BcrD type" evidence="1">
    <location>
        <begin position="8"/>
        <end position="303"/>
    </location>
</feature>
<name>A0A7C9VXG9_9PSEU</name>
<sequence>MTDRVLAIDGGNSKTAVLLVDADGKVLAQVRGPGAPPQTVGMKRGLDVFEELAREAAALAGLSPDEPIASHTAAYLAGADLPREEEDLTREITKRGWSTTTFVGNDTFALLRAGTNSGVGVAVVCGAGINAVGVAHDGRTHRFPALGAISGDWGGGGQLGNDALWHAVRAEDGRGEPTELLPALLAHYDESSILKVVEKIHFEEIALDPHALCPLVFEVAARGDAVALAQVERLVEEIVLLSTVSLRKLDLMDEPVDIVLGGGVITNTGDVVVGPVRERVLEAAPLAQVRVVDVPPVVGAALAGLDTIGASPGAELRLRSAYHDHLPATESTVDVMASG</sequence>
<dbReference type="SUPFAM" id="SSF53067">
    <property type="entry name" value="Actin-like ATPase domain"/>
    <property type="match status" value="2"/>
</dbReference>
<proteinExistence type="predicted"/>
<evidence type="ECO:0000313" key="2">
    <source>
        <dbReference type="EMBL" id="NGY59459.1"/>
    </source>
</evidence>
<evidence type="ECO:0000313" key="3">
    <source>
        <dbReference type="Proteomes" id="UP000481360"/>
    </source>
</evidence>
<dbReference type="RefSeq" id="WP_166045463.1">
    <property type="nucleotide sequence ID" value="NZ_JAAMPJ010000002.1"/>
</dbReference>
<protein>
    <submittedName>
        <fullName evidence="2">ATPase</fullName>
    </submittedName>
</protein>
<evidence type="ECO:0000259" key="1">
    <source>
        <dbReference type="Pfam" id="PF01869"/>
    </source>
</evidence>
<dbReference type="PANTHER" id="PTHR43190">
    <property type="entry name" value="N-ACETYL-D-GLUCOSAMINE KINASE"/>
    <property type="match status" value="1"/>
</dbReference>
<gene>
    <name evidence="2" type="ORF">G7043_11030</name>
</gene>
<reference evidence="2 3" key="1">
    <citation type="submission" date="2020-03" db="EMBL/GenBank/DDBJ databases">
        <title>Isolation and identification of active actinomycetes.</title>
        <authorList>
            <person name="Sun X."/>
        </authorList>
    </citation>
    <scope>NUCLEOTIDE SEQUENCE [LARGE SCALE GENOMIC DNA]</scope>
    <source>
        <strain evidence="2 3">NEAU-D13</strain>
    </source>
</reference>
<dbReference type="Proteomes" id="UP000481360">
    <property type="component" value="Unassembled WGS sequence"/>
</dbReference>
<accession>A0A7C9VXG9</accession>
<dbReference type="PANTHER" id="PTHR43190:SF3">
    <property type="entry name" value="N-ACETYL-D-GLUCOSAMINE KINASE"/>
    <property type="match status" value="1"/>
</dbReference>
<organism evidence="2 3">
    <name type="scientific">Lentzea alba</name>
    <dbReference type="NCBI Taxonomy" id="2714351"/>
    <lineage>
        <taxon>Bacteria</taxon>
        <taxon>Bacillati</taxon>
        <taxon>Actinomycetota</taxon>
        <taxon>Actinomycetes</taxon>
        <taxon>Pseudonocardiales</taxon>
        <taxon>Pseudonocardiaceae</taxon>
        <taxon>Lentzea</taxon>
    </lineage>
</organism>
<dbReference type="InterPro" id="IPR043129">
    <property type="entry name" value="ATPase_NBD"/>
</dbReference>
<dbReference type="EMBL" id="JAAMPJ010000002">
    <property type="protein sequence ID" value="NGY59459.1"/>
    <property type="molecule type" value="Genomic_DNA"/>
</dbReference>
<comment type="caution">
    <text evidence="2">The sequence shown here is derived from an EMBL/GenBank/DDBJ whole genome shotgun (WGS) entry which is preliminary data.</text>
</comment>
<dbReference type="Pfam" id="PF01869">
    <property type="entry name" value="BcrAD_BadFG"/>
    <property type="match status" value="1"/>
</dbReference>
<dbReference type="Gene3D" id="3.30.420.40">
    <property type="match status" value="2"/>
</dbReference>
<dbReference type="InterPro" id="IPR052519">
    <property type="entry name" value="Euk-type_GlcNAc_Kinase"/>
</dbReference>
<dbReference type="InterPro" id="IPR002731">
    <property type="entry name" value="ATPase_BadF"/>
</dbReference>
<dbReference type="AlphaFoldDB" id="A0A7C9VXG9"/>